<gene>
    <name evidence="4" type="ORF">NA56DRAFT_695611</name>
</gene>
<dbReference type="PANTHER" id="PTHR10039">
    <property type="entry name" value="AMELOGENIN"/>
    <property type="match status" value="1"/>
</dbReference>
<dbReference type="AlphaFoldDB" id="A0A2J6PE36"/>
<evidence type="ECO:0000259" key="3">
    <source>
        <dbReference type="Pfam" id="PF25053"/>
    </source>
</evidence>
<dbReference type="Pfam" id="PF24883">
    <property type="entry name" value="NPHP3_N"/>
    <property type="match status" value="1"/>
</dbReference>
<dbReference type="Gene3D" id="3.40.50.300">
    <property type="entry name" value="P-loop containing nucleotide triphosphate hydrolases"/>
    <property type="match status" value="1"/>
</dbReference>
<proteinExistence type="predicted"/>
<organism evidence="4 5">
    <name type="scientific">Hyaloscypha hepaticicola</name>
    <dbReference type="NCBI Taxonomy" id="2082293"/>
    <lineage>
        <taxon>Eukaryota</taxon>
        <taxon>Fungi</taxon>
        <taxon>Dikarya</taxon>
        <taxon>Ascomycota</taxon>
        <taxon>Pezizomycotina</taxon>
        <taxon>Leotiomycetes</taxon>
        <taxon>Helotiales</taxon>
        <taxon>Hyaloscyphaceae</taxon>
        <taxon>Hyaloscypha</taxon>
    </lineage>
</organism>
<keyword evidence="5" id="KW-1185">Reference proteome</keyword>
<reference evidence="4 5" key="1">
    <citation type="submission" date="2016-05" db="EMBL/GenBank/DDBJ databases">
        <title>A degradative enzymes factory behind the ericoid mycorrhizal symbiosis.</title>
        <authorList>
            <consortium name="DOE Joint Genome Institute"/>
            <person name="Martino E."/>
            <person name="Morin E."/>
            <person name="Grelet G."/>
            <person name="Kuo A."/>
            <person name="Kohler A."/>
            <person name="Daghino S."/>
            <person name="Barry K."/>
            <person name="Choi C."/>
            <person name="Cichocki N."/>
            <person name="Clum A."/>
            <person name="Copeland A."/>
            <person name="Hainaut M."/>
            <person name="Haridas S."/>
            <person name="Labutti K."/>
            <person name="Lindquist E."/>
            <person name="Lipzen A."/>
            <person name="Khouja H.-R."/>
            <person name="Murat C."/>
            <person name="Ohm R."/>
            <person name="Olson A."/>
            <person name="Spatafora J."/>
            <person name="Veneault-Fourrey C."/>
            <person name="Henrissat B."/>
            <person name="Grigoriev I."/>
            <person name="Martin F."/>
            <person name="Perotto S."/>
        </authorList>
    </citation>
    <scope>NUCLEOTIDE SEQUENCE [LARGE SCALE GENOMIC DNA]</scope>
    <source>
        <strain evidence="4 5">UAMH 7357</strain>
    </source>
</reference>
<name>A0A2J6PE36_9HELO</name>
<evidence type="ECO:0008006" key="6">
    <source>
        <dbReference type="Google" id="ProtNLM"/>
    </source>
</evidence>
<protein>
    <recommendedName>
        <fullName evidence="6">NACHT domain-containing protein</fullName>
    </recommendedName>
</protein>
<keyword evidence="1" id="KW-0677">Repeat</keyword>
<dbReference type="PANTHER" id="PTHR10039:SF5">
    <property type="entry name" value="NACHT DOMAIN-CONTAINING PROTEIN"/>
    <property type="match status" value="1"/>
</dbReference>
<dbReference type="Pfam" id="PF25053">
    <property type="entry name" value="DUF7791"/>
    <property type="match status" value="1"/>
</dbReference>
<dbReference type="InterPro" id="IPR056693">
    <property type="entry name" value="DUF7791"/>
</dbReference>
<dbReference type="OrthoDB" id="443402at2759"/>
<feature type="domain" description="Nephrocystin 3-like N-terminal" evidence="2">
    <location>
        <begin position="314"/>
        <end position="485"/>
    </location>
</feature>
<sequence length="831" mass="93939">MDPLTALGLVGNVVQFVDFALKLISTGAEIAGSARGATEGTLELEKVCNTLNTFTLKLGLEESGQNRIADSPEGDGALADNGETKKHVMALEEIAVDCRTVCGQLLNIVKGLRVNKGNSNTRIKSFAAAIKTARAGGKISGLEERLKRFQTLITLHFFPLLNQQQSHMLRVLNRLQDQSRHLRLEQTAKFDELSKRLKAVHTRIQCIPFEGIPGKDGELPGAEKGTAARQQTSQQLAANTLYPKDLRTLEGILSDLNLTEKDLEVAAREQVLLESLDFVSRPYRHENIPVAHASTFEWIFPGHGSHIVQNDQKTLEQSRFFNWLQSGSGTFWVFGKAGAGKSTLMKFIASHHKTRIALKEWAGPKNVVMAMHYFWSTGTAMQKSLKGLLQELLYDILCCCPELAPDIFPDRWRRTKSTASLSDNHWSADELHEGLRLLARHHSVPVKCCFFIDGLDEFDGDHYKLCQLLKELSLSANLKCCVSSRPWNVFEDAFASDQSTKLCIHDLTIQDIWNYTESRLTGFPRWKETCISNERSTEFISDITERAQGVFLWVFLVTRSLRDGLVNGDTIHDLQRRLKALPTDLELFFKHMLDLVDPFYHQYMSRTFQLTINAKEPLQLLTYYVRESEYQNDNYVLELPLDPDLALANLPPVLLKPCRRRINARCGGLLGFRKDRVEFIHRTVHDFLLTRPMQDYLVQKAGSGYKVNLSTVKAFAFQFRCFLPAASSLENVAKMKTLWNECLRYANEALDEDEESGMNILDTVPDVYRDYAVTNKFSLRDTIDETYKDCVVAATALCKTSVKTPLLSELSKNASELSSASRRIALRRITQ</sequence>
<dbReference type="SUPFAM" id="SSF52540">
    <property type="entry name" value="P-loop containing nucleoside triphosphate hydrolases"/>
    <property type="match status" value="1"/>
</dbReference>
<evidence type="ECO:0000256" key="1">
    <source>
        <dbReference type="ARBA" id="ARBA00022737"/>
    </source>
</evidence>
<evidence type="ECO:0000313" key="5">
    <source>
        <dbReference type="Proteomes" id="UP000235672"/>
    </source>
</evidence>
<evidence type="ECO:0000313" key="4">
    <source>
        <dbReference type="EMBL" id="PMD12243.1"/>
    </source>
</evidence>
<feature type="domain" description="DUF7791" evidence="3">
    <location>
        <begin position="596"/>
        <end position="722"/>
    </location>
</feature>
<dbReference type="EMBL" id="KZ613557">
    <property type="protein sequence ID" value="PMD12243.1"/>
    <property type="molecule type" value="Genomic_DNA"/>
</dbReference>
<evidence type="ECO:0000259" key="2">
    <source>
        <dbReference type="Pfam" id="PF24883"/>
    </source>
</evidence>
<dbReference type="InterPro" id="IPR056884">
    <property type="entry name" value="NPHP3-like_N"/>
</dbReference>
<accession>A0A2J6PE36</accession>
<dbReference type="InterPro" id="IPR027417">
    <property type="entry name" value="P-loop_NTPase"/>
</dbReference>
<dbReference type="STRING" id="1745343.A0A2J6PE36"/>
<dbReference type="Proteomes" id="UP000235672">
    <property type="component" value="Unassembled WGS sequence"/>
</dbReference>